<dbReference type="SUPFAM" id="SSF103473">
    <property type="entry name" value="MFS general substrate transporter"/>
    <property type="match status" value="1"/>
</dbReference>
<sequence>MDESTAKKSSGNTGKETGLMNDSSKRIPTREKVAYGFGDFGNGFMFDLGQAYLTKFWIDGVGIGAGVVAGIFAFTKIFDAFMDPIAGSFIDNRRNISSRGKFRPVMMISAIILGIMTVVTFTMPMGLSMTQKIIYAYAAYMIWGVAYSFTNDPYGSLASVMSRNSQDRSFMATTRQVGSVSAQFIAGVAFIPLMGLFSDGHETHGYFIAAAIFAVIGVLMFAVCYFGTRENVKVNRKSETKEGFKDYLRVVFHNGPLGALILMTLFTISAMNTNNQMMVFYAQYNLGNIGLQPVINAIMMGTSIIGVFMIPTLTKHFGQKKTALVSFAIGAVANIANYFLPTNIITFIVLVSIGYIALAIPNGITWAMVSNAIDYGEWHTGIRKEAITYAAFNFSRKIAQSLAALVSAGVLALTGYVANAHQTPGALNGIKAAMTLYPGVCLVLAAIIFGLFYKLDDDNFAKIADDLDHGKWENGTIGETK</sequence>
<reference evidence="4 5" key="1">
    <citation type="submission" date="2020-04" db="EMBL/GenBank/DDBJ databases">
        <title>A novel species of genus Lactobacillus that was isolated from fermented food Zha-chili.</title>
        <authorList>
            <person name="Zhang Z."/>
        </authorList>
    </citation>
    <scope>NUCLEOTIDE SEQUENCE [LARGE SCALE GENOMIC DNA]</scope>
    <source>
        <strain evidence="5">HBUAS51383</strain>
    </source>
</reference>
<feature type="transmembrane region" description="Helical" evidence="3">
    <location>
        <begin position="133"/>
        <end position="150"/>
    </location>
</feature>
<keyword evidence="3" id="KW-0812">Transmembrane</keyword>
<feature type="transmembrane region" description="Helical" evidence="3">
    <location>
        <begin position="206"/>
        <end position="226"/>
    </location>
</feature>
<keyword evidence="5" id="KW-1185">Reference proteome</keyword>
<evidence type="ECO:0000256" key="3">
    <source>
        <dbReference type="SAM" id="Phobius"/>
    </source>
</evidence>
<dbReference type="InterPro" id="IPR039672">
    <property type="entry name" value="MFS_2"/>
</dbReference>
<dbReference type="InterPro" id="IPR001927">
    <property type="entry name" value="Na/Gal_symport"/>
</dbReference>
<dbReference type="RefSeq" id="WP_168923998.1">
    <property type="nucleotide sequence ID" value="NZ_JAAXLJ010000001.1"/>
</dbReference>
<feature type="transmembrane region" description="Helical" evidence="3">
    <location>
        <begin position="247"/>
        <end position="269"/>
    </location>
</feature>
<keyword evidence="3" id="KW-0472">Membrane</keyword>
<organism evidence="4 5">
    <name type="scientific">Secundilactobacillus angelensis</name>
    <dbReference type="NCBI Taxonomy" id="2722706"/>
    <lineage>
        <taxon>Bacteria</taxon>
        <taxon>Bacillati</taxon>
        <taxon>Bacillota</taxon>
        <taxon>Bacilli</taxon>
        <taxon>Lactobacillales</taxon>
        <taxon>Lactobacillaceae</taxon>
        <taxon>Secundilactobacillus</taxon>
    </lineage>
</organism>
<gene>
    <name evidence="4" type="ORF">HC026_00425</name>
</gene>
<feature type="transmembrane region" description="Helical" evidence="3">
    <location>
        <begin position="56"/>
        <end position="81"/>
    </location>
</feature>
<keyword evidence="1" id="KW-0813">Transport</keyword>
<dbReference type="Gene3D" id="1.20.1250.20">
    <property type="entry name" value="MFS general substrate transporter like domains"/>
    <property type="match status" value="1"/>
</dbReference>
<dbReference type="Proteomes" id="UP000763447">
    <property type="component" value="Unassembled WGS sequence"/>
</dbReference>
<feature type="transmembrane region" description="Helical" evidence="3">
    <location>
        <begin position="432"/>
        <end position="453"/>
    </location>
</feature>
<feature type="transmembrane region" description="Helical" evidence="3">
    <location>
        <begin position="402"/>
        <end position="420"/>
    </location>
</feature>
<accession>A0ABX1KZ90</accession>
<dbReference type="NCBIfam" id="TIGR00792">
    <property type="entry name" value="gph"/>
    <property type="match status" value="1"/>
</dbReference>
<protein>
    <submittedName>
        <fullName evidence="4">MFS transporter</fullName>
    </submittedName>
</protein>
<evidence type="ECO:0000256" key="1">
    <source>
        <dbReference type="ARBA" id="ARBA00022597"/>
    </source>
</evidence>
<feature type="transmembrane region" description="Helical" evidence="3">
    <location>
        <begin position="322"/>
        <end position="340"/>
    </location>
</feature>
<evidence type="ECO:0000256" key="2">
    <source>
        <dbReference type="SAM" id="MobiDB-lite"/>
    </source>
</evidence>
<name>A0ABX1KZ90_9LACO</name>
<comment type="caution">
    <text evidence="4">The sequence shown here is derived from an EMBL/GenBank/DDBJ whole genome shotgun (WGS) entry which is preliminary data.</text>
</comment>
<proteinExistence type="predicted"/>
<dbReference type="EMBL" id="JAAXLJ010000001">
    <property type="protein sequence ID" value="NLR17376.1"/>
    <property type="molecule type" value="Genomic_DNA"/>
</dbReference>
<dbReference type="PANTHER" id="PTHR11328">
    <property type="entry name" value="MAJOR FACILITATOR SUPERFAMILY DOMAIN-CONTAINING PROTEIN"/>
    <property type="match status" value="1"/>
</dbReference>
<evidence type="ECO:0000313" key="4">
    <source>
        <dbReference type="EMBL" id="NLR17376.1"/>
    </source>
</evidence>
<dbReference type="InterPro" id="IPR036259">
    <property type="entry name" value="MFS_trans_sf"/>
</dbReference>
<feature type="transmembrane region" description="Helical" evidence="3">
    <location>
        <begin position="170"/>
        <end position="194"/>
    </location>
</feature>
<dbReference type="PANTHER" id="PTHR11328:SF24">
    <property type="entry name" value="MAJOR FACILITATOR SUPERFAMILY (MFS) PROFILE DOMAIN-CONTAINING PROTEIN"/>
    <property type="match status" value="1"/>
</dbReference>
<keyword evidence="3" id="KW-1133">Transmembrane helix</keyword>
<keyword evidence="1" id="KW-0762">Sugar transport</keyword>
<dbReference type="CDD" id="cd17332">
    <property type="entry name" value="MFS_MelB_like"/>
    <property type="match status" value="1"/>
</dbReference>
<dbReference type="Pfam" id="PF13347">
    <property type="entry name" value="MFS_2"/>
    <property type="match status" value="1"/>
</dbReference>
<feature type="region of interest" description="Disordered" evidence="2">
    <location>
        <begin position="1"/>
        <end position="23"/>
    </location>
</feature>
<feature type="transmembrane region" description="Helical" evidence="3">
    <location>
        <begin position="289"/>
        <end position="310"/>
    </location>
</feature>
<feature type="transmembrane region" description="Helical" evidence="3">
    <location>
        <begin position="102"/>
        <end position="121"/>
    </location>
</feature>
<feature type="transmembrane region" description="Helical" evidence="3">
    <location>
        <begin position="346"/>
        <end position="369"/>
    </location>
</feature>
<evidence type="ECO:0000313" key="5">
    <source>
        <dbReference type="Proteomes" id="UP000763447"/>
    </source>
</evidence>